<keyword evidence="3" id="KW-0804">Transcription</keyword>
<gene>
    <name evidence="5" type="ORF">FXF36_09360</name>
</gene>
<evidence type="ECO:0000259" key="4">
    <source>
        <dbReference type="PROSITE" id="PS50995"/>
    </source>
</evidence>
<dbReference type="PANTHER" id="PTHR42756">
    <property type="entry name" value="TRANSCRIPTIONAL REGULATOR, MARR"/>
    <property type="match status" value="1"/>
</dbReference>
<dbReference type="InterPro" id="IPR036388">
    <property type="entry name" value="WH-like_DNA-bd_sf"/>
</dbReference>
<dbReference type="SMART" id="SM00347">
    <property type="entry name" value="HTH_MARR"/>
    <property type="match status" value="1"/>
</dbReference>
<accession>A0A5P6VRX2</accession>
<sequence length="160" mass="18658">MIKKEFDSRVHLGFIMDCASREIRNAVSRGVIETSEGQCNMKHTWLLGYLERQEEPIFQKDLEKIFHFPKSTLADMLQYLEKSGYIAKAPVDGDGRKKQIVVTEAGRKFTSLAEAQIMDVDDYITRDIPQEQIDMMVEVMEKLRKNAEDYKSYIELKKEE</sequence>
<dbReference type="OrthoDB" id="384891at2"/>
<evidence type="ECO:0000256" key="2">
    <source>
        <dbReference type="ARBA" id="ARBA00023125"/>
    </source>
</evidence>
<evidence type="ECO:0000256" key="3">
    <source>
        <dbReference type="ARBA" id="ARBA00023163"/>
    </source>
</evidence>
<feature type="domain" description="HTH marR-type" evidence="4">
    <location>
        <begin position="1"/>
        <end position="145"/>
    </location>
</feature>
<dbReference type="AlphaFoldDB" id="A0A5P6VRX2"/>
<dbReference type="RefSeq" id="WP_151623507.1">
    <property type="nucleotide sequence ID" value="NZ_CP043028.1"/>
</dbReference>
<dbReference type="EMBL" id="CP043028">
    <property type="protein sequence ID" value="QFJ55058.1"/>
    <property type="molecule type" value="Genomic_DNA"/>
</dbReference>
<evidence type="ECO:0000313" key="6">
    <source>
        <dbReference type="Proteomes" id="UP000327030"/>
    </source>
</evidence>
<dbReference type="InterPro" id="IPR000835">
    <property type="entry name" value="HTH_MarR-typ"/>
</dbReference>
<name>A0A5P6VRX2_PSEXY</name>
<dbReference type="Pfam" id="PF12802">
    <property type="entry name" value="MarR_2"/>
    <property type="match status" value="1"/>
</dbReference>
<dbReference type="Proteomes" id="UP000327030">
    <property type="component" value="Chromosome 1"/>
</dbReference>
<dbReference type="InterPro" id="IPR036390">
    <property type="entry name" value="WH_DNA-bd_sf"/>
</dbReference>
<dbReference type="PROSITE" id="PS50995">
    <property type="entry name" value="HTH_MARR_2"/>
    <property type="match status" value="1"/>
</dbReference>
<dbReference type="PRINTS" id="PR00598">
    <property type="entry name" value="HTHMARR"/>
</dbReference>
<dbReference type="PANTHER" id="PTHR42756:SF1">
    <property type="entry name" value="TRANSCRIPTIONAL REPRESSOR OF EMRAB OPERON"/>
    <property type="match status" value="1"/>
</dbReference>
<reference evidence="6" key="1">
    <citation type="submission" date="2019-08" db="EMBL/GenBank/DDBJ databases">
        <title>Complete Genome Sequence of the Polysaccharide-Degrading Rumen Bacterium Pseudobutyrivibrio xylanivorans MA3014.</title>
        <authorList>
            <person name="Palevich N."/>
            <person name="Maclean P.H."/>
            <person name="Kelly W.J."/>
            <person name="Leahy S.C."/>
            <person name="Rakonjac J."/>
            <person name="Attwood G.T."/>
        </authorList>
    </citation>
    <scope>NUCLEOTIDE SEQUENCE [LARGE SCALE GENOMIC DNA]</scope>
    <source>
        <strain evidence="6">MA3014</strain>
    </source>
</reference>
<dbReference type="SUPFAM" id="SSF46785">
    <property type="entry name" value="Winged helix' DNA-binding domain"/>
    <property type="match status" value="1"/>
</dbReference>
<keyword evidence="2" id="KW-0238">DNA-binding</keyword>
<protein>
    <submittedName>
        <fullName evidence="5">MarR family transcriptional regulator</fullName>
    </submittedName>
</protein>
<dbReference type="KEGG" id="pxv:FXF36_09360"/>
<dbReference type="GO" id="GO:0003677">
    <property type="term" value="F:DNA binding"/>
    <property type="evidence" value="ECO:0007669"/>
    <property type="project" value="UniProtKB-KW"/>
</dbReference>
<dbReference type="Gene3D" id="1.10.10.10">
    <property type="entry name" value="Winged helix-like DNA-binding domain superfamily/Winged helix DNA-binding domain"/>
    <property type="match status" value="1"/>
</dbReference>
<dbReference type="GO" id="GO:0003700">
    <property type="term" value="F:DNA-binding transcription factor activity"/>
    <property type="evidence" value="ECO:0007669"/>
    <property type="project" value="InterPro"/>
</dbReference>
<evidence type="ECO:0000256" key="1">
    <source>
        <dbReference type="ARBA" id="ARBA00023015"/>
    </source>
</evidence>
<organism evidence="5 6">
    <name type="scientific">Pseudobutyrivibrio xylanivorans</name>
    <dbReference type="NCBI Taxonomy" id="185007"/>
    <lineage>
        <taxon>Bacteria</taxon>
        <taxon>Bacillati</taxon>
        <taxon>Bacillota</taxon>
        <taxon>Clostridia</taxon>
        <taxon>Lachnospirales</taxon>
        <taxon>Lachnospiraceae</taxon>
        <taxon>Pseudobutyrivibrio</taxon>
    </lineage>
</organism>
<keyword evidence="1" id="KW-0805">Transcription regulation</keyword>
<evidence type="ECO:0000313" key="5">
    <source>
        <dbReference type="EMBL" id="QFJ55058.1"/>
    </source>
</evidence>
<proteinExistence type="predicted"/>